<gene>
    <name evidence="2" type="ORF">ACFOEW_15725</name>
</gene>
<dbReference type="InterPro" id="IPR006640">
    <property type="entry name" value="SprT-like_domain"/>
</dbReference>
<dbReference type="RefSeq" id="WP_123324663.1">
    <property type="nucleotide sequence ID" value="NZ_JBHRSX010000076.1"/>
</dbReference>
<organism evidence="2 3">
    <name type="scientific">Alteromonas oceani</name>
    <dbReference type="NCBI Taxonomy" id="2071609"/>
    <lineage>
        <taxon>Bacteria</taxon>
        <taxon>Pseudomonadati</taxon>
        <taxon>Pseudomonadota</taxon>
        <taxon>Gammaproteobacteria</taxon>
        <taxon>Alteromonadales</taxon>
        <taxon>Alteromonadaceae</taxon>
        <taxon>Alteromonas/Salinimonas group</taxon>
        <taxon>Alteromonas</taxon>
    </lineage>
</organism>
<keyword evidence="3" id="KW-1185">Reference proteome</keyword>
<name>A0ABV7K2M5_9ALTE</name>
<protein>
    <submittedName>
        <fullName evidence="2">SprT-like domain-containing protein</fullName>
    </submittedName>
</protein>
<dbReference type="Proteomes" id="UP001595477">
    <property type="component" value="Unassembled WGS sequence"/>
</dbReference>
<dbReference type="EMBL" id="JBHRSX010000076">
    <property type="protein sequence ID" value="MFC3203261.1"/>
    <property type="molecule type" value="Genomic_DNA"/>
</dbReference>
<evidence type="ECO:0000313" key="2">
    <source>
        <dbReference type="EMBL" id="MFC3203261.1"/>
    </source>
</evidence>
<accession>A0ABV7K2M5</accession>
<dbReference type="Pfam" id="PF10263">
    <property type="entry name" value="SprT-like"/>
    <property type="match status" value="1"/>
</dbReference>
<feature type="domain" description="SprT-like" evidence="1">
    <location>
        <begin position="21"/>
        <end position="119"/>
    </location>
</feature>
<comment type="caution">
    <text evidence="2">The sequence shown here is derived from an EMBL/GenBank/DDBJ whole genome shotgun (WGS) entry which is preliminary data.</text>
</comment>
<evidence type="ECO:0000259" key="1">
    <source>
        <dbReference type="Pfam" id="PF10263"/>
    </source>
</evidence>
<reference evidence="3" key="1">
    <citation type="journal article" date="2019" name="Int. J. Syst. Evol. Microbiol.">
        <title>The Global Catalogue of Microorganisms (GCM) 10K type strain sequencing project: providing services to taxonomists for standard genome sequencing and annotation.</title>
        <authorList>
            <consortium name="The Broad Institute Genomics Platform"/>
            <consortium name="The Broad Institute Genome Sequencing Center for Infectious Disease"/>
            <person name="Wu L."/>
            <person name="Ma J."/>
        </authorList>
    </citation>
    <scope>NUCLEOTIDE SEQUENCE [LARGE SCALE GENOMIC DNA]</scope>
    <source>
        <strain evidence="3">KCTC 52449</strain>
    </source>
</reference>
<evidence type="ECO:0000313" key="3">
    <source>
        <dbReference type="Proteomes" id="UP001595477"/>
    </source>
</evidence>
<sequence>MNSSSSSRPTNELYDSFLVAYNYFNQQLFENALPEVIFTFQRKAGAMGFFAPDRWGSLNGKQCHEIAMNPSYIANSRLIEVMKTLVHEMCHCWQYVYGNPARDYYHNKEWAMQMIKVGLMPSTTGEPGGQITGQQMSDYIIEGGAFLQAFETLKTVEKFQLRWIDKLALPRLYDPVIAPLESTNSSVASEAKPSVNILAIDPVTKQKEERIIIPFEIDNEEHTYVEDMPDFFFVQEKTARKTRHRYVCGCGNRVYGKPGLEISCKVCGEDFEWREYDKKSDPN</sequence>
<proteinExistence type="predicted"/>